<accession>A0A0C9VME6</accession>
<organism evidence="2 3">
    <name type="scientific">Sphaerobolus stellatus (strain SS14)</name>
    <dbReference type="NCBI Taxonomy" id="990650"/>
    <lineage>
        <taxon>Eukaryota</taxon>
        <taxon>Fungi</taxon>
        <taxon>Dikarya</taxon>
        <taxon>Basidiomycota</taxon>
        <taxon>Agaricomycotina</taxon>
        <taxon>Agaricomycetes</taxon>
        <taxon>Phallomycetidae</taxon>
        <taxon>Geastrales</taxon>
        <taxon>Sphaerobolaceae</taxon>
        <taxon>Sphaerobolus</taxon>
    </lineage>
</organism>
<dbReference type="OrthoDB" id="3268928at2759"/>
<dbReference type="AlphaFoldDB" id="A0A0C9VME6"/>
<feature type="compositionally biased region" description="Low complexity" evidence="1">
    <location>
        <begin position="250"/>
        <end position="260"/>
    </location>
</feature>
<feature type="region of interest" description="Disordered" evidence="1">
    <location>
        <begin position="344"/>
        <end position="372"/>
    </location>
</feature>
<sequence>MAIASMLCVAIDGGLTGIYKRESTGVLRGSRMAVTMVTSAGFSKFAPSLSSVLLSTTTSVVSAAMVAPSPAISFAQRAKSQKTSPDPSPPPIPTTNGSAPNVWAARKEQMAARASSTAASSSSSPVIPPSSLPPRRSNGVALNDPAHWPQVAVAAVATPTKDTKEKEKAQLPPRAEQPVPTPASTPKKNEKTKWVPIPPTELQAAADAVLRQQPRSSGRSSPRHASAATSTHSSPKANTRGRRLPPDEQPSTTNPTTPRRSPSRLAKHAYTHPYDSPTRPPASFPAPLTNHNHLPPHSHALPEPHHPPLTRQKRPAPPQTSEPVAGYRDMDDLKVGEGRRVMFGSIGTQSPDALPAADAADEQRRREQDWEKRVKGKAGLAIGVGEEDVKVLKKGKGEGQLVVVKPEVVDLTDDAWLKD</sequence>
<feature type="compositionally biased region" description="Basic residues" evidence="1">
    <location>
        <begin position="261"/>
        <end position="270"/>
    </location>
</feature>
<feature type="compositionally biased region" description="Low complexity" evidence="1">
    <location>
        <begin position="111"/>
        <end position="125"/>
    </location>
</feature>
<keyword evidence="3" id="KW-1185">Reference proteome</keyword>
<evidence type="ECO:0000256" key="1">
    <source>
        <dbReference type="SAM" id="MobiDB-lite"/>
    </source>
</evidence>
<reference evidence="2 3" key="1">
    <citation type="submission" date="2014-06" db="EMBL/GenBank/DDBJ databases">
        <title>Evolutionary Origins and Diversification of the Mycorrhizal Mutualists.</title>
        <authorList>
            <consortium name="DOE Joint Genome Institute"/>
            <consortium name="Mycorrhizal Genomics Consortium"/>
            <person name="Kohler A."/>
            <person name="Kuo A."/>
            <person name="Nagy L.G."/>
            <person name="Floudas D."/>
            <person name="Copeland A."/>
            <person name="Barry K.W."/>
            <person name="Cichocki N."/>
            <person name="Veneault-Fourrey C."/>
            <person name="LaButti K."/>
            <person name="Lindquist E.A."/>
            <person name="Lipzen A."/>
            <person name="Lundell T."/>
            <person name="Morin E."/>
            <person name="Murat C."/>
            <person name="Riley R."/>
            <person name="Ohm R."/>
            <person name="Sun H."/>
            <person name="Tunlid A."/>
            <person name="Henrissat B."/>
            <person name="Grigoriev I.V."/>
            <person name="Hibbett D.S."/>
            <person name="Martin F."/>
        </authorList>
    </citation>
    <scope>NUCLEOTIDE SEQUENCE [LARGE SCALE GENOMIC DNA]</scope>
    <source>
        <strain evidence="2 3">SS14</strain>
    </source>
</reference>
<feature type="compositionally biased region" description="Low complexity" evidence="1">
    <location>
        <begin position="211"/>
        <end position="235"/>
    </location>
</feature>
<feature type="non-terminal residue" evidence="2">
    <location>
        <position position="1"/>
    </location>
</feature>
<gene>
    <name evidence="2" type="ORF">M422DRAFT_258267</name>
</gene>
<dbReference type="EMBL" id="KN837155">
    <property type="protein sequence ID" value="KIJ39110.1"/>
    <property type="molecule type" value="Genomic_DNA"/>
</dbReference>
<feature type="region of interest" description="Disordered" evidence="1">
    <location>
        <begin position="75"/>
        <end position="332"/>
    </location>
</feature>
<dbReference type="Proteomes" id="UP000054279">
    <property type="component" value="Unassembled WGS sequence"/>
</dbReference>
<protein>
    <submittedName>
        <fullName evidence="2">Uncharacterized protein</fullName>
    </submittedName>
</protein>
<dbReference type="HOGENOM" id="CLU_656523_0_0_1"/>
<evidence type="ECO:0000313" key="2">
    <source>
        <dbReference type="EMBL" id="KIJ39110.1"/>
    </source>
</evidence>
<feature type="compositionally biased region" description="Basic and acidic residues" evidence="1">
    <location>
        <begin position="361"/>
        <end position="372"/>
    </location>
</feature>
<evidence type="ECO:0000313" key="3">
    <source>
        <dbReference type="Proteomes" id="UP000054279"/>
    </source>
</evidence>
<proteinExistence type="predicted"/>
<name>A0A0C9VME6_SPHS4</name>